<evidence type="ECO:0000256" key="6">
    <source>
        <dbReference type="ARBA" id="ARBA00023136"/>
    </source>
</evidence>
<dbReference type="GO" id="GO:0005886">
    <property type="term" value="C:plasma membrane"/>
    <property type="evidence" value="ECO:0007669"/>
    <property type="project" value="UniProtKB-SubCell"/>
</dbReference>
<dbReference type="NCBIfam" id="TIGR02857">
    <property type="entry name" value="CydD"/>
    <property type="match status" value="1"/>
</dbReference>
<dbReference type="InterPro" id="IPR027417">
    <property type="entry name" value="P-loop_NTPase"/>
</dbReference>
<proteinExistence type="predicted"/>
<name>A0A3S8Z7U4_9ACTO</name>
<dbReference type="InterPro" id="IPR011527">
    <property type="entry name" value="ABC1_TM_dom"/>
</dbReference>
<organism evidence="10 11">
    <name type="scientific">Flaviflexus salsibiostraticola</name>
    <dbReference type="NCBI Taxonomy" id="1282737"/>
    <lineage>
        <taxon>Bacteria</taxon>
        <taxon>Bacillati</taxon>
        <taxon>Actinomycetota</taxon>
        <taxon>Actinomycetes</taxon>
        <taxon>Actinomycetales</taxon>
        <taxon>Actinomycetaceae</taxon>
        <taxon>Flaviflexus</taxon>
    </lineage>
</organism>
<sequence>MSSVKPLDPRLLSHAAPARRYVLLVTVTGILSAALIIAQCFLISYAISPIIDGSADAADSLPFVGSLALVFLGRMAVTWVQESFGHRAALATISELRGSVLRRAGELGPRWLATRASSIVTFTTRGLEDLEPYFVKYLPQLLLTATVTPASLVVVLLLDWPSALIIVFCIPVIPVFMILIGKMTESTSKRKLAAMESLGDQVLDLIAGLPTLKALGRERGPVTRVDSLGTSYTSTTMAALRVAFLSGSVLEFLATLSTALVAVEVGFRMVYGHLDLTTGLIIIMLTPELFKPLREVGSQFHASTDGLAAAQEAIDIIETPIPEKGTLPSPDLSRTDISIDHLSVAAEGRGIVAPAGLSGVIRHGQITALAGPSGSGKSTTVAVLLGLLEPTDGSVTADGIPVGDIDPESWRSQITWVPQRPVLVPGTVADNVGGIDDVAARLSGFDEVIDELPHGWQTKIGQGGVGLSLGQRQRLALTRALRERRPLLVLDEPTAHLDAASESTVVAAVRAAKANGQTVLIIAHRQTLLEIADEVITVSAVEVDG</sequence>
<comment type="subcellular location">
    <subcellularLocation>
        <location evidence="1">Cell membrane</location>
        <topology evidence="1">Multi-pass membrane protein</topology>
    </subcellularLocation>
</comment>
<evidence type="ECO:0000313" key="10">
    <source>
        <dbReference type="EMBL" id="AZN29570.1"/>
    </source>
</evidence>
<dbReference type="InterPro" id="IPR003593">
    <property type="entry name" value="AAA+_ATPase"/>
</dbReference>
<evidence type="ECO:0000256" key="5">
    <source>
        <dbReference type="ARBA" id="ARBA00022989"/>
    </source>
</evidence>
<dbReference type="Proteomes" id="UP000270021">
    <property type="component" value="Chromosome"/>
</dbReference>
<dbReference type="GO" id="GO:0140359">
    <property type="term" value="F:ABC-type transporter activity"/>
    <property type="evidence" value="ECO:0007669"/>
    <property type="project" value="InterPro"/>
</dbReference>
<dbReference type="CDD" id="cd18584">
    <property type="entry name" value="ABC_6TM_AarD_CydD"/>
    <property type="match status" value="1"/>
</dbReference>
<dbReference type="GO" id="GO:0005524">
    <property type="term" value="F:ATP binding"/>
    <property type="evidence" value="ECO:0007669"/>
    <property type="project" value="UniProtKB-KW"/>
</dbReference>
<dbReference type="SMART" id="SM00382">
    <property type="entry name" value="AAA"/>
    <property type="match status" value="1"/>
</dbReference>
<accession>A0A3S8Z7U4</accession>
<dbReference type="InterPro" id="IPR003439">
    <property type="entry name" value="ABC_transporter-like_ATP-bd"/>
</dbReference>
<dbReference type="InterPro" id="IPR039421">
    <property type="entry name" value="Type_1_exporter"/>
</dbReference>
<gene>
    <name evidence="10" type="primary">cydD</name>
    <name evidence="10" type="ORF">EJO69_04050</name>
</gene>
<evidence type="ECO:0000259" key="9">
    <source>
        <dbReference type="PROSITE" id="PS50929"/>
    </source>
</evidence>
<dbReference type="InterPro" id="IPR036640">
    <property type="entry name" value="ABC1_TM_sf"/>
</dbReference>
<dbReference type="SUPFAM" id="SSF52540">
    <property type="entry name" value="P-loop containing nucleoside triphosphate hydrolases"/>
    <property type="match status" value="1"/>
</dbReference>
<feature type="transmembrane region" description="Helical" evidence="7">
    <location>
        <begin position="163"/>
        <end position="181"/>
    </location>
</feature>
<dbReference type="CDD" id="cd03228">
    <property type="entry name" value="ABCC_MRP_Like"/>
    <property type="match status" value="1"/>
</dbReference>
<feature type="domain" description="ABC transporter" evidence="8">
    <location>
        <begin position="337"/>
        <end position="543"/>
    </location>
</feature>
<evidence type="ECO:0000259" key="8">
    <source>
        <dbReference type="PROSITE" id="PS50893"/>
    </source>
</evidence>
<dbReference type="Pfam" id="PF00664">
    <property type="entry name" value="ABC_membrane"/>
    <property type="match status" value="1"/>
</dbReference>
<feature type="transmembrane region" description="Helical" evidence="7">
    <location>
        <begin position="137"/>
        <end position="157"/>
    </location>
</feature>
<dbReference type="Gene3D" id="3.40.50.300">
    <property type="entry name" value="P-loop containing nucleotide triphosphate hydrolases"/>
    <property type="match status" value="1"/>
</dbReference>
<evidence type="ECO:0000256" key="1">
    <source>
        <dbReference type="ARBA" id="ARBA00004651"/>
    </source>
</evidence>
<protein>
    <submittedName>
        <fullName evidence="10">Thiol reductant ABC exporter subunit CydD</fullName>
    </submittedName>
</protein>
<feature type="domain" description="ABC transmembrane type-1" evidence="9">
    <location>
        <begin position="23"/>
        <end position="305"/>
    </location>
</feature>
<dbReference type="PROSITE" id="PS50929">
    <property type="entry name" value="ABC_TM1F"/>
    <property type="match status" value="1"/>
</dbReference>
<dbReference type="OrthoDB" id="9806127at2"/>
<dbReference type="Pfam" id="PF00005">
    <property type="entry name" value="ABC_tran"/>
    <property type="match status" value="1"/>
</dbReference>
<dbReference type="AlphaFoldDB" id="A0A3S8Z7U4"/>
<dbReference type="SUPFAM" id="SSF90123">
    <property type="entry name" value="ABC transporter transmembrane region"/>
    <property type="match status" value="1"/>
</dbReference>
<evidence type="ECO:0000313" key="11">
    <source>
        <dbReference type="Proteomes" id="UP000270021"/>
    </source>
</evidence>
<dbReference type="Gene3D" id="1.20.1560.10">
    <property type="entry name" value="ABC transporter type 1, transmembrane domain"/>
    <property type="match status" value="1"/>
</dbReference>
<keyword evidence="3" id="KW-0547">Nucleotide-binding</keyword>
<dbReference type="GO" id="GO:0016887">
    <property type="term" value="F:ATP hydrolysis activity"/>
    <property type="evidence" value="ECO:0007669"/>
    <property type="project" value="InterPro"/>
</dbReference>
<feature type="transmembrane region" description="Helical" evidence="7">
    <location>
        <begin position="21"/>
        <end position="48"/>
    </location>
</feature>
<dbReference type="EMBL" id="CP034438">
    <property type="protein sequence ID" value="AZN29570.1"/>
    <property type="molecule type" value="Genomic_DNA"/>
</dbReference>
<reference evidence="10 11" key="1">
    <citation type="submission" date="2018-12" db="EMBL/GenBank/DDBJ databases">
        <title>Complete genome sequence of Flaviflexus salsibiostraticola KCTC 33148.</title>
        <authorList>
            <person name="Bae J.-W."/>
        </authorList>
    </citation>
    <scope>NUCLEOTIDE SEQUENCE [LARGE SCALE GENOMIC DNA]</scope>
    <source>
        <strain evidence="10 11">KCTC 33148</strain>
    </source>
</reference>
<evidence type="ECO:0000256" key="3">
    <source>
        <dbReference type="ARBA" id="ARBA00022741"/>
    </source>
</evidence>
<dbReference type="PROSITE" id="PS50893">
    <property type="entry name" value="ABC_TRANSPORTER_2"/>
    <property type="match status" value="1"/>
</dbReference>
<evidence type="ECO:0000256" key="4">
    <source>
        <dbReference type="ARBA" id="ARBA00022840"/>
    </source>
</evidence>
<keyword evidence="2 7" id="KW-0812">Transmembrane</keyword>
<feature type="transmembrane region" description="Helical" evidence="7">
    <location>
        <begin position="242"/>
        <end position="263"/>
    </location>
</feature>
<dbReference type="GO" id="GO:0042883">
    <property type="term" value="P:cysteine transport"/>
    <property type="evidence" value="ECO:0007669"/>
    <property type="project" value="InterPro"/>
</dbReference>
<dbReference type="PANTHER" id="PTHR24221:SF590">
    <property type="entry name" value="COMPONENT LINKED WITH THE ASSEMBLY OF CYTOCHROME' TRANSPORT TRANSMEMBRANE ATP-BINDING PROTEIN ABC TRANSPORTER CYDD-RELATED"/>
    <property type="match status" value="1"/>
</dbReference>
<keyword evidence="5 7" id="KW-1133">Transmembrane helix</keyword>
<keyword evidence="4" id="KW-0067">ATP-binding</keyword>
<keyword evidence="6 7" id="KW-0472">Membrane</keyword>
<keyword evidence="11" id="KW-1185">Reference proteome</keyword>
<dbReference type="PANTHER" id="PTHR24221">
    <property type="entry name" value="ATP-BINDING CASSETTE SUB-FAMILY B"/>
    <property type="match status" value="1"/>
</dbReference>
<feature type="transmembrane region" description="Helical" evidence="7">
    <location>
        <begin position="60"/>
        <end position="80"/>
    </location>
</feature>
<dbReference type="InterPro" id="IPR014216">
    <property type="entry name" value="ABC_transptr_CydD"/>
</dbReference>
<evidence type="ECO:0000256" key="7">
    <source>
        <dbReference type="SAM" id="Phobius"/>
    </source>
</evidence>
<dbReference type="KEGG" id="fsl:EJO69_04050"/>
<evidence type="ECO:0000256" key="2">
    <source>
        <dbReference type="ARBA" id="ARBA00022692"/>
    </source>
</evidence>